<sequence>MGDATFYGKGLTVDTSKKFTVVTQFITDSGTATGTLKEIRRLYVQDGKVIQNSKTNIPGISTPYDSITEQFCDDQKAAFGDTTSFQNKGALAGIGKGMQEGMVLVLSVWDDHAVNMLWLDSTYPTDSTKPGAARGTCSTTSGAPKDVEANSPNASVTFSNIKFGDIGSTYTNTGSTPGNPSNPGSPTTTAPAATQTKYVAGKDTLDLQLVSRDQLAKLSTPTTASAFEPLKDVRENTL</sequence>
<protein>
    <recommendedName>
        <fullName evidence="9">Glucanase</fullName>
        <ecNumber evidence="9">3.2.1.-</ecNumber>
    </recommendedName>
</protein>
<keyword evidence="12" id="KW-1185">Reference proteome</keyword>
<organism evidence="11 12">
    <name type="scientific">Agrocybe chaxingu</name>
    <dbReference type="NCBI Taxonomy" id="84603"/>
    <lineage>
        <taxon>Eukaryota</taxon>
        <taxon>Fungi</taxon>
        <taxon>Dikarya</taxon>
        <taxon>Basidiomycota</taxon>
        <taxon>Agaricomycotina</taxon>
        <taxon>Agaricomycetes</taxon>
        <taxon>Agaricomycetidae</taxon>
        <taxon>Agaricales</taxon>
        <taxon>Agaricineae</taxon>
        <taxon>Strophariaceae</taxon>
        <taxon>Agrocybe</taxon>
    </lineage>
</organism>
<dbReference type="GO" id="GO:0030245">
    <property type="term" value="P:cellulose catabolic process"/>
    <property type="evidence" value="ECO:0007669"/>
    <property type="project" value="UniProtKB-KW"/>
</dbReference>
<dbReference type="PANTHER" id="PTHR33753:SF2">
    <property type="entry name" value="GLYCOSIDE HYDROLASE FAMILY 7 PROTEIN"/>
    <property type="match status" value="1"/>
</dbReference>
<keyword evidence="8 9" id="KW-0624">Polysaccharide degradation</keyword>
<comment type="catalytic activity">
    <reaction evidence="1">
        <text>Hydrolysis of (1-&gt;4)-beta-D-glucosidic linkages in cellulose and cellotetraose, releasing cellobiose from the non-reducing ends of the chains.</text>
        <dbReference type="EC" id="3.2.1.91"/>
    </reaction>
</comment>
<evidence type="ECO:0000256" key="5">
    <source>
        <dbReference type="ARBA" id="ARBA00023001"/>
    </source>
</evidence>
<dbReference type="InterPro" id="IPR037019">
    <property type="entry name" value="Glyco_hydro_7_sf"/>
</dbReference>
<dbReference type="Gene3D" id="2.70.100.10">
    <property type="entry name" value="Glycoside hydrolase, family 7, domain"/>
    <property type="match status" value="1"/>
</dbReference>
<dbReference type="Pfam" id="PF00840">
    <property type="entry name" value="Glyco_hydro_7"/>
    <property type="match status" value="1"/>
</dbReference>
<evidence type="ECO:0000256" key="1">
    <source>
        <dbReference type="ARBA" id="ARBA00001641"/>
    </source>
</evidence>
<dbReference type="InterPro" id="IPR013320">
    <property type="entry name" value="ConA-like_dom_sf"/>
</dbReference>
<evidence type="ECO:0000256" key="10">
    <source>
        <dbReference type="SAM" id="MobiDB-lite"/>
    </source>
</evidence>
<evidence type="ECO:0000256" key="9">
    <source>
        <dbReference type="RuleBase" id="RU361164"/>
    </source>
</evidence>
<dbReference type="AlphaFoldDB" id="A0A9W8JT18"/>
<gene>
    <name evidence="11" type="ORF">NLJ89_g9270</name>
</gene>
<dbReference type="PRINTS" id="PR00734">
    <property type="entry name" value="GLHYDRLASE7"/>
</dbReference>
<feature type="region of interest" description="Disordered" evidence="10">
    <location>
        <begin position="169"/>
        <end position="192"/>
    </location>
</feature>
<keyword evidence="5 9" id="KW-0136">Cellulose degradation</keyword>
<feature type="compositionally biased region" description="Basic and acidic residues" evidence="10">
    <location>
        <begin position="229"/>
        <end position="238"/>
    </location>
</feature>
<evidence type="ECO:0000256" key="2">
    <source>
        <dbReference type="ARBA" id="ARBA00006044"/>
    </source>
</evidence>
<comment type="similarity">
    <text evidence="2 9">Belongs to the glycosyl hydrolase 7 (cellulase C) family.</text>
</comment>
<dbReference type="SUPFAM" id="SSF49899">
    <property type="entry name" value="Concanavalin A-like lectins/glucanases"/>
    <property type="match status" value="1"/>
</dbReference>
<dbReference type="EC" id="3.2.1.-" evidence="9"/>
<evidence type="ECO:0000256" key="3">
    <source>
        <dbReference type="ARBA" id="ARBA00022729"/>
    </source>
</evidence>
<comment type="caution">
    <text evidence="11">The sequence shown here is derived from an EMBL/GenBank/DDBJ whole genome shotgun (WGS) entry which is preliminary data.</text>
</comment>
<dbReference type="OrthoDB" id="412382at2759"/>
<reference evidence="11" key="1">
    <citation type="submission" date="2022-07" db="EMBL/GenBank/DDBJ databases">
        <title>Genome Sequence of Agrocybe chaxingu.</title>
        <authorList>
            <person name="Buettner E."/>
        </authorList>
    </citation>
    <scope>NUCLEOTIDE SEQUENCE</scope>
    <source>
        <strain evidence="11">MP-N11</strain>
    </source>
</reference>
<evidence type="ECO:0000256" key="6">
    <source>
        <dbReference type="ARBA" id="ARBA00023277"/>
    </source>
</evidence>
<keyword evidence="3" id="KW-0732">Signal</keyword>
<keyword evidence="4 9" id="KW-0378">Hydrolase</keyword>
<accession>A0A9W8JT18</accession>
<evidence type="ECO:0000256" key="8">
    <source>
        <dbReference type="ARBA" id="ARBA00023326"/>
    </source>
</evidence>
<dbReference type="InterPro" id="IPR001722">
    <property type="entry name" value="Glyco_hydro_7"/>
</dbReference>
<evidence type="ECO:0000256" key="4">
    <source>
        <dbReference type="ARBA" id="ARBA00022801"/>
    </source>
</evidence>
<keyword evidence="6" id="KW-0119">Carbohydrate metabolism</keyword>
<dbReference type="EMBL" id="JANKHO010001413">
    <property type="protein sequence ID" value="KAJ3501587.1"/>
    <property type="molecule type" value="Genomic_DNA"/>
</dbReference>
<feature type="region of interest" description="Disordered" evidence="10">
    <location>
        <begin position="219"/>
        <end position="238"/>
    </location>
</feature>
<evidence type="ECO:0000256" key="7">
    <source>
        <dbReference type="ARBA" id="ARBA00023295"/>
    </source>
</evidence>
<feature type="compositionally biased region" description="Low complexity" evidence="10">
    <location>
        <begin position="171"/>
        <end position="192"/>
    </location>
</feature>
<name>A0A9W8JT18_9AGAR</name>
<proteinExistence type="inferred from homology"/>
<evidence type="ECO:0000313" key="12">
    <source>
        <dbReference type="Proteomes" id="UP001148786"/>
    </source>
</evidence>
<evidence type="ECO:0000313" key="11">
    <source>
        <dbReference type="EMBL" id="KAJ3501587.1"/>
    </source>
</evidence>
<dbReference type="PANTHER" id="PTHR33753">
    <property type="entry name" value="1,4-BETA-D-GLUCAN CELLOBIOHYDROLASE B"/>
    <property type="match status" value="1"/>
</dbReference>
<dbReference type="Proteomes" id="UP001148786">
    <property type="component" value="Unassembled WGS sequence"/>
</dbReference>
<dbReference type="GO" id="GO:0016162">
    <property type="term" value="F:cellulose 1,4-beta-cellobiosidase activity"/>
    <property type="evidence" value="ECO:0007669"/>
    <property type="project" value="UniProtKB-EC"/>
</dbReference>
<keyword evidence="7 9" id="KW-0326">Glycosidase</keyword>